<gene>
    <name evidence="2" type="ORF">FHG71_08880</name>
</gene>
<keyword evidence="3" id="KW-1185">Reference proteome</keyword>
<keyword evidence="1" id="KW-0472">Membrane</keyword>
<reference evidence="2 3" key="1">
    <citation type="submission" date="2019-06" db="EMBL/GenBank/DDBJ databases">
        <authorList>
            <person name="Jiang L."/>
        </authorList>
    </citation>
    <scope>NUCLEOTIDE SEQUENCE [LARGE SCALE GENOMIC DNA]</scope>
    <source>
        <strain evidence="2 3">YIM 48858</strain>
    </source>
</reference>
<dbReference type="OrthoDB" id="9808598at2"/>
<evidence type="ECO:0000256" key="1">
    <source>
        <dbReference type="SAM" id="Phobius"/>
    </source>
</evidence>
<protein>
    <submittedName>
        <fullName evidence="2">Uncharacterized protein</fullName>
    </submittedName>
</protein>
<feature type="transmembrane region" description="Helical" evidence="1">
    <location>
        <begin position="53"/>
        <end position="72"/>
    </location>
</feature>
<name>A0A5C4NIA8_9RHOB</name>
<dbReference type="AlphaFoldDB" id="A0A5C4NIA8"/>
<sequence length="88" mass="9429">MPLSPHLVLVVALVLPGMGQVLNRQPVRGLIFAFFALLLGTFTFVTADPGVSWVGRLAGGIFVHLMAVLDAYRVARLRTGTIRAAGTR</sequence>
<feature type="transmembrane region" description="Helical" evidence="1">
    <location>
        <begin position="6"/>
        <end position="22"/>
    </location>
</feature>
<keyword evidence="1" id="KW-0812">Transmembrane</keyword>
<accession>A0A5C4NIA8</accession>
<dbReference type="EMBL" id="VDFV01000009">
    <property type="protein sequence ID" value="TNC72159.1"/>
    <property type="molecule type" value="Genomic_DNA"/>
</dbReference>
<comment type="caution">
    <text evidence="2">The sequence shown here is derived from an EMBL/GenBank/DDBJ whole genome shotgun (WGS) entry which is preliminary data.</text>
</comment>
<dbReference type="RefSeq" id="WP_139081276.1">
    <property type="nucleotide sequence ID" value="NZ_VDFV01000009.1"/>
</dbReference>
<evidence type="ECO:0000313" key="2">
    <source>
        <dbReference type="EMBL" id="TNC72159.1"/>
    </source>
</evidence>
<evidence type="ECO:0000313" key="3">
    <source>
        <dbReference type="Proteomes" id="UP000305709"/>
    </source>
</evidence>
<organism evidence="2 3">
    <name type="scientific">Rubellimicrobium roseum</name>
    <dbReference type="NCBI Taxonomy" id="687525"/>
    <lineage>
        <taxon>Bacteria</taxon>
        <taxon>Pseudomonadati</taxon>
        <taxon>Pseudomonadota</taxon>
        <taxon>Alphaproteobacteria</taxon>
        <taxon>Rhodobacterales</taxon>
        <taxon>Roseobacteraceae</taxon>
        <taxon>Rubellimicrobium</taxon>
    </lineage>
</organism>
<dbReference type="Proteomes" id="UP000305709">
    <property type="component" value="Unassembled WGS sequence"/>
</dbReference>
<keyword evidence="1" id="KW-1133">Transmembrane helix</keyword>
<feature type="transmembrane region" description="Helical" evidence="1">
    <location>
        <begin position="29"/>
        <end position="47"/>
    </location>
</feature>
<proteinExistence type="predicted"/>